<gene>
    <name evidence="4" type="ORF">HU200_051727</name>
</gene>
<evidence type="ECO:0000259" key="3">
    <source>
        <dbReference type="Pfam" id="PF25333"/>
    </source>
</evidence>
<accession>A0A835AQF6</accession>
<protein>
    <recommendedName>
        <fullName evidence="3">DUF2921 domain-containing protein</fullName>
    </recommendedName>
</protein>
<keyword evidence="5" id="KW-1185">Reference proteome</keyword>
<sequence length="200" mass="21238">MFSSGLQLHGVLQLCLCTASSCLPFDPSHLGNRSADDRAHGYTRFADKGDWQQDAGHAPLLPFDGGDVTRGPPASPGPLRLATFVLTHVDVERGGGTAINVSGVLVLSIARESTGDEIIPWMRVPAASPEFEILPGTTKLKILFEGVWKERRAETANTTARGCCAWSGAPFSRRAAPGRQIGVTSLPGTPFGRRSSPTTT</sequence>
<dbReference type="EMBL" id="JACEFO010002272">
    <property type="protein sequence ID" value="KAF8669384.1"/>
    <property type="molecule type" value="Genomic_DNA"/>
</dbReference>
<feature type="chain" id="PRO_5032335120" description="DUF2921 domain-containing protein" evidence="2">
    <location>
        <begin position="23"/>
        <end position="200"/>
    </location>
</feature>
<organism evidence="4 5">
    <name type="scientific">Digitaria exilis</name>
    <dbReference type="NCBI Taxonomy" id="1010633"/>
    <lineage>
        <taxon>Eukaryota</taxon>
        <taxon>Viridiplantae</taxon>
        <taxon>Streptophyta</taxon>
        <taxon>Embryophyta</taxon>
        <taxon>Tracheophyta</taxon>
        <taxon>Spermatophyta</taxon>
        <taxon>Magnoliopsida</taxon>
        <taxon>Liliopsida</taxon>
        <taxon>Poales</taxon>
        <taxon>Poaceae</taxon>
        <taxon>PACMAD clade</taxon>
        <taxon>Panicoideae</taxon>
        <taxon>Panicodae</taxon>
        <taxon>Paniceae</taxon>
        <taxon>Anthephorinae</taxon>
        <taxon>Digitaria</taxon>
    </lineage>
</organism>
<reference evidence="4" key="1">
    <citation type="submission" date="2020-07" db="EMBL/GenBank/DDBJ databases">
        <title>Genome sequence and genetic diversity analysis of an under-domesticated orphan crop, white fonio (Digitaria exilis).</title>
        <authorList>
            <person name="Bennetzen J.L."/>
            <person name="Chen S."/>
            <person name="Ma X."/>
            <person name="Wang X."/>
            <person name="Yssel A.E.J."/>
            <person name="Chaluvadi S.R."/>
            <person name="Johnson M."/>
            <person name="Gangashetty P."/>
            <person name="Hamidou F."/>
            <person name="Sanogo M.D."/>
            <person name="Zwaenepoel A."/>
            <person name="Wallace J."/>
            <person name="Van De Peer Y."/>
            <person name="Van Deynze A."/>
        </authorList>
    </citation>
    <scope>NUCLEOTIDE SEQUENCE</scope>
    <source>
        <tissue evidence="4">Leaves</tissue>
    </source>
</reference>
<evidence type="ECO:0000313" key="5">
    <source>
        <dbReference type="Proteomes" id="UP000636709"/>
    </source>
</evidence>
<feature type="region of interest" description="Disordered" evidence="1">
    <location>
        <begin position="177"/>
        <end position="200"/>
    </location>
</feature>
<feature type="signal peptide" evidence="2">
    <location>
        <begin position="1"/>
        <end position="22"/>
    </location>
</feature>
<feature type="domain" description="DUF2921" evidence="3">
    <location>
        <begin position="21"/>
        <end position="151"/>
    </location>
</feature>
<evidence type="ECO:0000256" key="1">
    <source>
        <dbReference type="SAM" id="MobiDB-lite"/>
    </source>
</evidence>
<dbReference type="InterPro" id="IPR057425">
    <property type="entry name" value="DUF2921_N"/>
</dbReference>
<dbReference type="Proteomes" id="UP000636709">
    <property type="component" value="Unassembled WGS sequence"/>
</dbReference>
<name>A0A835AQF6_9POAL</name>
<proteinExistence type="predicted"/>
<keyword evidence="2" id="KW-0732">Signal</keyword>
<evidence type="ECO:0000256" key="2">
    <source>
        <dbReference type="SAM" id="SignalP"/>
    </source>
</evidence>
<dbReference type="Pfam" id="PF25333">
    <property type="entry name" value="DUF2921_N"/>
    <property type="match status" value="1"/>
</dbReference>
<comment type="caution">
    <text evidence="4">The sequence shown here is derived from an EMBL/GenBank/DDBJ whole genome shotgun (WGS) entry which is preliminary data.</text>
</comment>
<evidence type="ECO:0000313" key="4">
    <source>
        <dbReference type="EMBL" id="KAF8669384.1"/>
    </source>
</evidence>
<dbReference type="AlphaFoldDB" id="A0A835AQF6"/>